<proteinExistence type="predicted"/>
<accession>A0ABD5R8A3</accession>
<reference evidence="1 2" key="1">
    <citation type="journal article" date="2019" name="Int. J. Syst. Evol. Microbiol.">
        <title>The Global Catalogue of Microorganisms (GCM) 10K type strain sequencing project: providing services to taxonomists for standard genome sequencing and annotation.</title>
        <authorList>
            <consortium name="The Broad Institute Genomics Platform"/>
            <consortium name="The Broad Institute Genome Sequencing Center for Infectious Disease"/>
            <person name="Wu L."/>
            <person name="Ma J."/>
        </authorList>
    </citation>
    <scope>NUCLEOTIDE SEQUENCE [LARGE SCALE GENOMIC DNA]</scope>
    <source>
        <strain evidence="1 2">CGMCC 1.12237</strain>
    </source>
</reference>
<organism evidence="1 2">
    <name type="scientific">Salinirubrum litoreum</name>
    <dbReference type="NCBI Taxonomy" id="1126234"/>
    <lineage>
        <taxon>Archaea</taxon>
        <taxon>Methanobacteriati</taxon>
        <taxon>Methanobacteriota</taxon>
        <taxon>Stenosarchaea group</taxon>
        <taxon>Halobacteria</taxon>
        <taxon>Halobacteriales</taxon>
        <taxon>Haloferacaceae</taxon>
        <taxon>Salinirubrum</taxon>
    </lineage>
</organism>
<dbReference type="Proteomes" id="UP001596201">
    <property type="component" value="Unassembled WGS sequence"/>
</dbReference>
<evidence type="ECO:0000313" key="1">
    <source>
        <dbReference type="EMBL" id="MFC5366276.1"/>
    </source>
</evidence>
<protein>
    <submittedName>
        <fullName evidence="1">Uncharacterized protein</fullName>
    </submittedName>
</protein>
<evidence type="ECO:0000313" key="2">
    <source>
        <dbReference type="Proteomes" id="UP001596201"/>
    </source>
</evidence>
<comment type="caution">
    <text evidence="1">The sequence shown here is derived from an EMBL/GenBank/DDBJ whole genome shotgun (WGS) entry which is preliminary data.</text>
</comment>
<sequence length="153" mass="17263">MDLDRFADDTPADDAPADARVCVVAAQPDTFERCRRGFYPAPRSYPRTRESFDYMAFYRTAPTSAITHYARITNRVEQTRGEPGPMAESDWAATIDPFTDERVVLVFEFEDLVPLGTPVRNDRNGVRGAWYCTVADLRSAETLSELADRSEVT</sequence>
<keyword evidence="2" id="KW-1185">Reference proteome</keyword>
<gene>
    <name evidence="1" type="ORF">ACFPJ5_04950</name>
</gene>
<dbReference type="RefSeq" id="WP_227228372.1">
    <property type="nucleotide sequence ID" value="NZ_JAJCVJ010000001.1"/>
</dbReference>
<dbReference type="AlphaFoldDB" id="A0ABD5R8A3"/>
<dbReference type="EMBL" id="JBHSKX010000001">
    <property type="protein sequence ID" value="MFC5366276.1"/>
    <property type="molecule type" value="Genomic_DNA"/>
</dbReference>
<name>A0ABD5R8A3_9EURY</name>